<dbReference type="SUPFAM" id="SSF81296">
    <property type="entry name" value="E set domains"/>
    <property type="match status" value="1"/>
</dbReference>
<evidence type="ECO:0000256" key="4">
    <source>
        <dbReference type="ARBA" id="ARBA00022825"/>
    </source>
</evidence>
<dbReference type="InterPro" id="IPR023827">
    <property type="entry name" value="Peptidase_S8_Asp-AS"/>
</dbReference>
<dbReference type="OrthoDB" id="9798386at2"/>
<dbReference type="RefSeq" id="WP_099459145.1">
    <property type="nucleotide sequence ID" value="NZ_OCNK01000001.1"/>
</dbReference>
<keyword evidence="12" id="KW-1185">Reference proteome</keyword>
<sequence length="894" mass="86434">MKSKRIQAAVLITAAVAGYAGAAAFSAAAAPALPVITDWGPDDGHTRYVLTAAAGATSPELLAGLADVDGVVSAQALSDGRALIATDGLLPQDLAGLPGVAAVDFSPQVPVAATVSDPLFPSYGWHLENTGSNASGQPAVADADVDATTGWDAATGDGLVVAVVDSGFDSDHPDLAGSLWVNPAEPCGAVDTDRNGKAGDCHGWNWYANSPAIDNGSYGSHGASVSGTVGARAGNGMGLAGVAPDVTIMPLVIGGGSTVDVLAGAEAIRYAVDHGADVINASWGGPVNGYALDALRSAVAYAAAHDVLVVAAAGNDSGNRDSNLVYPASLDGWNVITVGASTAADTMSSFSAYGARSVDLFAPGSRVVVTTNTGGYALADGTSFSAPIVAAAVALYRGAMPTATASEIKTALLADADRVPAFAGRSVTGGRLTTSRLTASLVESAAYAFTSMRAPAGVVTPTIGVTGPVTAGDYDVVLGLGMEYEGEIWAVADKALTLDGVSVTTDDTGAATFPLGGRAGLDGTALSPSMDLGDGRYVLTVQTLRDGVPVGRAYAAPLLVGSAVPAPSSPGGTTPGTTAPGGTTPGTGPGGSAPGTPTTPGAGPAPTSPGGSTPPRSPGITPGTTPPGATTPGTPTPGTPSPGTTSPGTTTPGITPGATTPGTTPGTGPGTVPGTTPGASPGTTTPGRTAPGTTPGTTTPGTTPPPPGTSAPVPGTTTYPAVGAFRITSLSPNVVQVAGGTLVTITGQALPTNPTVRIGATAVATVSTATTTRVTFRVPARVAGTYDVSVFAPDGRSTVLSGALTYAAAVGTAPGGTTPGATPPGGTTPGATPPGGTPGGTTPGGSTPGGTAPGADPGVRSGPAGERLVRSATFDRLRNIWSVDCSSSCTGVAI</sequence>
<dbReference type="PROSITE" id="PS00136">
    <property type="entry name" value="SUBTILASE_ASP"/>
    <property type="match status" value="1"/>
</dbReference>
<dbReference type="SUPFAM" id="SSF52743">
    <property type="entry name" value="Subtilisin-like"/>
    <property type="match status" value="1"/>
</dbReference>
<feature type="active site" description="Charge relay system" evidence="5">
    <location>
        <position position="165"/>
    </location>
</feature>
<feature type="compositionally biased region" description="Low complexity" evidence="7">
    <location>
        <begin position="641"/>
        <end position="664"/>
    </location>
</feature>
<dbReference type="GO" id="GO:0006508">
    <property type="term" value="P:proteolysis"/>
    <property type="evidence" value="ECO:0007669"/>
    <property type="project" value="UniProtKB-KW"/>
</dbReference>
<protein>
    <submittedName>
        <fullName evidence="11">Serine protease, subtilisin family</fullName>
    </submittedName>
</protein>
<dbReference type="Pfam" id="PF00082">
    <property type="entry name" value="Peptidase_S8"/>
    <property type="match status" value="1"/>
</dbReference>
<evidence type="ECO:0000313" key="11">
    <source>
        <dbReference type="EMBL" id="SOD94532.1"/>
    </source>
</evidence>
<dbReference type="InterPro" id="IPR036852">
    <property type="entry name" value="Peptidase_S8/S53_dom_sf"/>
</dbReference>
<keyword evidence="3 5" id="KW-0378">Hydrolase</keyword>
<feature type="compositionally biased region" description="Low complexity" evidence="7">
    <location>
        <begin position="594"/>
        <end position="633"/>
    </location>
</feature>
<dbReference type="Proteomes" id="UP000219482">
    <property type="component" value="Unassembled WGS sequence"/>
</dbReference>
<evidence type="ECO:0000256" key="6">
    <source>
        <dbReference type="RuleBase" id="RU003355"/>
    </source>
</evidence>
<feature type="region of interest" description="Disordered" evidence="7">
    <location>
        <begin position="565"/>
        <end position="716"/>
    </location>
</feature>
<dbReference type="InterPro" id="IPR013783">
    <property type="entry name" value="Ig-like_fold"/>
</dbReference>
<reference evidence="12" key="1">
    <citation type="submission" date="2017-09" db="EMBL/GenBank/DDBJ databases">
        <authorList>
            <person name="Varghese N."/>
            <person name="Submissions S."/>
        </authorList>
    </citation>
    <scope>NUCLEOTIDE SEQUENCE [LARGE SCALE GENOMIC DNA]</scope>
    <source>
        <strain evidence="12">DSM 44270</strain>
    </source>
</reference>
<feature type="active site" description="Charge relay system" evidence="5">
    <location>
        <position position="383"/>
    </location>
</feature>
<dbReference type="InterPro" id="IPR014756">
    <property type="entry name" value="Ig_E-set"/>
</dbReference>
<keyword evidence="8" id="KW-0732">Signal</keyword>
<dbReference type="Gene3D" id="3.40.50.200">
    <property type="entry name" value="Peptidase S8/S53 domain"/>
    <property type="match status" value="1"/>
</dbReference>
<evidence type="ECO:0000256" key="3">
    <source>
        <dbReference type="ARBA" id="ARBA00022801"/>
    </source>
</evidence>
<evidence type="ECO:0000259" key="9">
    <source>
        <dbReference type="Pfam" id="PF00082"/>
    </source>
</evidence>
<dbReference type="Gene3D" id="2.60.40.10">
    <property type="entry name" value="Immunoglobulins"/>
    <property type="match status" value="1"/>
</dbReference>
<feature type="compositionally biased region" description="Low complexity" evidence="7">
    <location>
        <begin position="565"/>
        <end position="582"/>
    </location>
</feature>
<evidence type="ECO:0000313" key="12">
    <source>
        <dbReference type="Proteomes" id="UP000219482"/>
    </source>
</evidence>
<comment type="similarity">
    <text evidence="1 5 6">Belongs to the peptidase S8 family.</text>
</comment>
<dbReference type="GO" id="GO:0004252">
    <property type="term" value="F:serine-type endopeptidase activity"/>
    <property type="evidence" value="ECO:0007669"/>
    <property type="project" value="UniProtKB-UniRule"/>
</dbReference>
<evidence type="ECO:0000256" key="7">
    <source>
        <dbReference type="SAM" id="MobiDB-lite"/>
    </source>
</evidence>
<keyword evidence="2 5" id="KW-0645">Protease</keyword>
<feature type="compositionally biased region" description="Gly residues" evidence="7">
    <location>
        <begin position="583"/>
        <end position="593"/>
    </location>
</feature>
<dbReference type="PROSITE" id="PS51892">
    <property type="entry name" value="SUBTILASE"/>
    <property type="match status" value="1"/>
</dbReference>
<evidence type="ECO:0000259" key="10">
    <source>
        <dbReference type="Pfam" id="PF01833"/>
    </source>
</evidence>
<keyword evidence="4 5" id="KW-0720">Serine protease</keyword>
<gene>
    <name evidence="11" type="ORF">SAMN06272739_0884</name>
</gene>
<evidence type="ECO:0000256" key="5">
    <source>
        <dbReference type="PROSITE-ProRule" id="PRU01240"/>
    </source>
</evidence>
<dbReference type="PROSITE" id="PS00138">
    <property type="entry name" value="SUBTILASE_SER"/>
    <property type="match status" value="1"/>
</dbReference>
<evidence type="ECO:0000256" key="8">
    <source>
        <dbReference type="SAM" id="SignalP"/>
    </source>
</evidence>
<name>A0A286GGB8_9ACTN</name>
<dbReference type="InterPro" id="IPR023828">
    <property type="entry name" value="Peptidase_S8_Ser-AS"/>
</dbReference>
<evidence type="ECO:0000256" key="2">
    <source>
        <dbReference type="ARBA" id="ARBA00022670"/>
    </source>
</evidence>
<dbReference type="PANTHER" id="PTHR43806:SF11">
    <property type="entry name" value="CEREVISIN-RELATED"/>
    <property type="match status" value="1"/>
</dbReference>
<dbReference type="Pfam" id="PF01833">
    <property type="entry name" value="TIG"/>
    <property type="match status" value="1"/>
</dbReference>
<dbReference type="CDD" id="cd07473">
    <property type="entry name" value="Peptidases_S8_Subtilisin_like"/>
    <property type="match status" value="1"/>
</dbReference>
<feature type="chain" id="PRO_5012109029" evidence="8">
    <location>
        <begin position="23"/>
        <end position="894"/>
    </location>
</feature>
<dbReference type="CDD" id="cd00102">
    <property type="entry name" value="IPT"/>
    <property type="match status" value="1"/>
</dbReference>
<feature type="compositionally biased region" description="Gly residues" evidence="7">
    <location>
        <begin position="837"/>
        <end position="852"/>
    </location>
</feature>
<feature type="signal peptide" evidence="8">
    <location>
        <begin position="1"/>
        <end position="22"/>
    </location>
</feature>
<feature type="region of interest" description="Disordered" evidence="7">
    <location>
        <begin position="814"/>
        <end position="866"/>
    </location>
</feature>
<dbReference type="InterPro" id="IPR050131">
    <property type="entry name" value="Peptidase_S8_subtilisin-like"/>
</dbReference>
<dbReference type="PANTHER" id="PTHR43806">
    <property type="entry name" value="PEPTIDASE S8"/>
    <property type="match status" value="1"/>
</dbReference>
<proteinExistence type="inferred from homology"/>
<dbReference type="AlphaFoldDB" id="A0A286GGB8"/>
<dbReference type="PRINTS" id="PR00723">
    <property type="entry name" value="SUBTILISIN"/>
</dbReference>
<feature type="domain" description="Peptidase S8/S53" evidence="9">
    <location>
        <begin position="156"/>
        <end position="417"/>
    </location>
</feature>
<dbReference type="EMBL" id="OCNK01000001">
    <property type="protein sequence ID" value="SOD94532.1"/>
    <property type="molecule type" value="Genomic_DNA"/>
</dbReference>
<accession>A0A286GGB8</accession>
<dbReference type="InterPro" id="IPR034204">
    <property type="entry name" value="PfSUB1-like_cat_dom"/>
</dbReference>
<dbReference type="GO" id="GO:0005975">
    <property type="term" value="P:carbohydrate metabolic process"/>
    <property type="evidence" value="ECO:0007669"/>
    <property type="project" value="UniProtKB-ARBA"/>
</dbReference>
<feature type="compositionally biased region" description="Low complexity" evidence="7">
    <location>
        <begin position="672"/>
        <end position="701"/>
    </location>
</feature>
<organism evidence="11 12">
    <name type="scientific">Blastococcus haudaquaticus</name>
    <dbReference type="NCBI Taxonomy" id="1938745"/>
    <lineage>
        <taxon>Bacteria</taxon>
        <taxon>Bacillati</taxon>
        <taxon>Actinomycetota</taxon>
        <taxon>Actinomycetes</taxon>
        <taxon>Geodermatophilales</taxon>
        <taxon>Geodermatophilaceae</taxon>
        <taxon>Blastococcus</taxon>
    </lineage>
</organism>
<evidence type="ECO:0000256" key="1">
    <source>
        <dbReference type="ARBA" id="ARBA00011073"/>
    </source>
</evidence>
<dbReference type="InterPro" id="IPR002909">
    <property type="entry name" value="IPT_dom"/>
</dbReference>
<feature type="domain" description="IPT/TIG" evidence="10">
    <location>
        <begin position="727"/>
        <end position="800"/>
    </location>
</feature>
<dbReference type="InterPro" id="IPR000209">
    <property type="entry name" value="Peptidase_S8/S53_dom"/>
</dbReference>
<feature type="active site" description="Charge relay system" evidence="5">
    <location>
        <position position="221"/>
    </location>
</feature>
<dbReference type="InterPro" id="IPR015500">
    <property type="entry name" value="Peptidase_S8_subtilisin-rel"/>
</dbReference>